<reference evidence="1 2" key="1">
    <citation type="submission" date="2013-06" db="EMBL/GenBank/DDBJ databases">
        <authorList>
            <person name="Weinstock G."/>
            <person name="Sodergren E."/>
            <person name="Lobos E.A."/>
            <person name="Fulton L."/>
            <person name="Fulton R."/>
            <person name="Courtney L."/>
            <person name="Fronick C."/>
            <person name="O'Laughlin M."/>
            <person name="Godfrey J."/>
            <person name="Wilson R.M."/>
            <person name="Miner T."/>
            <person name="Farmer C."/>
            <person name="Delehaunty K."/>
            <person name="Cordes M."/>
            <person name="Minx P."/>
            <person name="Tomlinson C."/>
            <person name="Chen J."/>
            <person name="Wollam A."/>
            <person name="Pepin K.H."/>
            <person name="Bhonagiri V."/>
            <person name="Zhang X."/>
            <person name="Warren W."/>
            <person name="Mitreva M."/>
            <person name="Mardis E.R."/>
            <person name="Wilson R.K."/>
        </authorList>
    </citation>
    <scope>NUCLEOTIDE SEQUENCE [LARGE SCALE GENOMIC DNA]</scope>
    <source>
        <strain evidence="1 2">F0510</strain>
    </source>
</reference>
<gene>
    <name evidence="1" type="ORF">HMPREF1549_00505</name>
</gene>
<name>U1QIL3_9ACTO</name>
<proteinExistence type="predicted"/>
<dbReference type="HOGENOM" id="CLU_2784587_0_0_11"/>
<accession>U1QIL3</accession>
<dbReference type="AlphaFoldDB" id="U1QIL3"/>
<dbReference type="EMBL" id="AWSD01000053">
    <property type="protein sequence ID" value="ERH21694.1"/>
    <property type="molecule type" value="Genomic_DNA"/>
</dbReference>
<sequence>MLHLGECLCRLPERRRCRTETKVSRQATSLNAVEIASDLRLRSCLFLAGCRPETLPDTRHRRRESERC</sequence>
<comment type="caution">
    <text evidence="1">The sequence shown here is derived from an EMBL/GenBank/DDBJ whole genome shotgun (WGS) entry which is preliminary data.</text>
</comment>
<organism evidence="1 2">
    <name type="scientific">Actinomyces johnsonii F0510</name>
    <dbReference type="NCBI Taxonomy" id="1227262"/>
    <lineage>
        <taxon>Bacteria</taxon>
        <taxon>Bacillati</taxon>
        <taxon>Actinomycetota</taxon>
        <taxon>Actinomycetes</taxon>
        <taxon>Actinomycetales</taxon>
        <taxon>Actinomycetaceae</taxon>
        <taxon>Actinomyces</taxon>
    </lineage>
</organism>
<evidence type="ECO:0000313" key="2">
    <source>
        <dbReference type="Proteomes" id="UP000016498"/>
    </source>
</evidence>
<protein>
    <submittedName>
        <fullName evidence="1">Uncharacterized protein</fullName>
    </submittedName>
</protein>
<evidence type="ECO:0000313" key="1">
    <source>
        <dbReference type="EMBL" id="ERH21694.1"/>
    </source>
</evidence>
<dbReference type="Proteomes" id="UP000016498">
    <property type="component" value="Unassembled WGS sequence"/>
</dbReference>